<dbReference type="InterPro" id="IPR050811">
    <property type="entry name" value="Phosphate_ABC_transporter"/>
</dbReference>
<keyword evidence="1 3" id="KW-0732">Signal</keyword>
<dbReference type="Proteomes" id="UP001589750">
    <property type="component" value="Unassembled WGS sequence"/>
</dbReference>
<comment type="caution">
    <text evidence="5">The sequence shown here is derived from an EMBL/GenBank/DDBJ whole genome shotgun (WGS) entry which is preliminary data.</text>
</comment>
<feature type="compositionally biased region" description="Polar residues" evidence="2">
    <location>
        <begin position="111"/>
        <end position="120"/>
    </location>
</feature>
<feature type="region of interest" description="Disordered" evidence="2">
    <location>
        <begin position="28"/>
        <end position="120"/>
    </location>
</feature>
<evidence type="ECO:0000256" key="1">
    <source>
        <dbReference type="ARBA" id="ARBA00022729"/>
    </source>
</evidence>
<feature type="region of interest" description="Disordered" evidence="2">
    <location>
        <begin position="305"/>
        <end position="325"/>
    </location>
</feature>
<feature type="signal peptide" evidence="3">
    <location>
        <begin position="1"/>
        <end position="22"/>
    </location>
</feature>
<dbReference type="EMBL" id="JBHMDG010000009">
    <property type="protein sequence ID" value="MFB9312862.1"/>
    <property type="molecule type" value="Genomic_DNA"/>
</dbReference>
<feature type="compositionally biased region" description="Low complexity" evidence="2">
    <location>
        <begin position="83"/>
        <end position="93"/>
    </location>
</feature>
<dbReference type="Pfam" id="PF12849">
    <property type="entry name" value="PBP_like_2"/>
    <property type="match status" value="1"/>
</dbReference>
<dbReference type="InterPro" id="IPR024370">
    <property type="entry name" value="PBP_domain"/>
</dbReference>
<feature type="compositionally biased region" description="Low complexity" evidence="2">
    <location>
        <begin position="59"/>
        <end position="75"/>
    </location>
</feature>
<proteinExistence type="predicted"/>
<evidence type="ECO:0000259" key="4">
    <source>
        <dbReference type="Pfam" id="PF12849"/>
    </source>
</evidence>
<evidence type="ECO:0000313" key="5">
    <source>
        <dbReference type="EMBL" id="MFB9312862.1"/>
    </source>
</evidence>
<dbReference type="PANTHER" id="PTHR30570">
    <property type="entry name" value="PERIPLASMIC PHOSPHATE BINDING COMPONENT OF PHOSPHATE ABC TRANSPORTER"/>
    <property type="match status" value="1"/>
</dbReference>
<reference evidence="5 6" key="1">
    <citation type="submission" date="2024-09" db="EMBL/GenBank/DDBJ databases">
        <authorList>
            <person name="Sun Q."/>
            <person name="Mori K."/>
        </authorList>
    </citation>
    <scope>NUCLEOTIDE SEQUENCE [LARGE SCALE GENOMIC DNA]</scope>
    <source>
        <strain evidence="5 6">JCM 9626</strain>
    </source>
</reference>
<sequence length="512" mass="55374">MTRSHHARGRLAVSAALSLALALGVAGCGSDSTDRTDAGSSGVPSLNRAGLEPSDETTDGAGTTADDATDDTVGVRLGDRADPVPGVVEVDGGLDSLTGPARRGFAGTGSGTTVEQQTSGETRGFQRLCIGEVDIVDSARPLTADEYEQCRRNGLDVMQFQVAADAVVLAIKAQTDVGTDCLSTDQIRAGFRNGSAIDNWSQLGSNLDDVEFRAGGPTVEFAPARFFGRYVLGDPEPINSDFRVGYQDTDSEDQTRKFVTGTTQDDLQANLLRTIEPQYVELRRQVAESQGYYDKAQAEVLESVKQQKRGVADKRSPADRAKDDARVTTAYAARGRMIRKLNARKAALVPVARRFKVADAARDRLDDTLGHVGLFSHGYYTTYENELRPFEIEISDGDDQPNCIFPSPQTILNGQYPLSRQLLLTVSTRSLGRPEVQKFLTYYLKRSQSLADKAGVVPLPDANVAQQVAWLQGKEKAPEFGVVDGRFRQLTEEDAQEATQAHPAAPAENPAR</sequence>
<gene>
    <name evidence="5" type="ORF">ACFFRI_07380</name>
</gene>
<dbReference type="SUPFAM" id="SSF53850">
    <property type="entry name" value="Periplasmic binding protein-like II"/>
    <property type="match status" value="2"/>
</dbReference>
<evidence type="ECO:0000256" key="2">
    <source>
        <dbReference type="SAM" id="MobiDB-lite"/>
    </source>
</evidence>
<evidence type="ECO:0000313" key="6">
    <source>
        <dbReference type="Proteomes" id="UP001589750"/>
    </source>
</evidence>
<keyword evidence="6" id="KW-1185">Reference proteome</keyword>
<feature type="chain" id="PRO_5045769015" evidence="3">
    <location>
        <begin position="23"/>
        <end position="512"/>
    </location>
</feature>
<organism evidence="5 6">
    <name type="scientific">Nocardioides plantarum</name>
    <dbReference type="NCBI Taxonomy" id="29299"/>
    <lineage>
        <taxon>Bacteria</taxon>
        <taxon>Bacillati</taxon>
        <taxon>Actinomycetota</taxon>
        <taxon>Actinomycetes</taxon>
        <taxon>Propionibacteriales</taxon>
        <taxon>Nocardioidaceae</taxon>
        <taxon>Nocardioides</taxon>
    </lineage>
</organism>
<dbReference type="PANTHER" id="PTHR30570:SF1">
    <property type="entry name" value="PHOSPHATE-BINDING PROTEIN PSTS"/>
    <property type="match status" value="1"/>
</dbReference>
<dbReference type="Gene3D" id="3.40.190.10">
    <property type="entry name" value="Periplasmic binding protein-like II"/>
    <property type="match status" value="4"/>
</dbReference>
<evidence type="ECO:0000256" key="3">
    <source>
        <dbReference type="SAM" id="SignalP"/>
    </source>
</evidence>
<feature type="region of interest" description="Disordered" evidence="2">
    <location>
        <begin position="488"/>
        <end position="512"/>
    </location>
</feature>
<dbReference type="RefSeq" id="WP_140011539.1">
    <property type="nucleotide sequence ID" value="NZ_JBHMDG010000009.1"/>
</dbReference>
<feature type="domain" description="PBP" evidence="4">
    <location>
        <begin position="100"/>
        <end position="208"/>
    </location>
</feature>
<dbReference type="PROSITE" id="PS51257">
    <property type="entry name" value="PROKAR_LIPOPROTEIN"/>
    <property type="match status" value="1"/>
</dbReference>
<feature type="compositionally biased region" description="Basic and acidic residues" evidence="2">
    <location>
        <begin position="310"/>
        <end position="325"/>
    </location>
</feature>
<name>A0ABV5K7Z0_9ACTN</name>
<protein>
    <submittedName>
        <fullName evidence="5">PstS family phosphate ABC transporter substrate-binding protein</fullName>
    </submittedName>
</protein>
<accession>A0ABV5K7Z0</accession>